<comment type="caution">
    <text evidence="3">The sequence shown here is derived from an EMBL/GenBank/DDBJ whole genome shotgun (WGS) entry which is preliminary data.</text>
</comment>
<feature type="region of interest" description="Disordered" evidence="2">
    <location>
        <begin position="16"/>
        <end position="51"/>
    </location>
</feature>
<feature type="coiled-coil region" evidence="1">
    <location>
        <begin position="477"/>
        <end position="504"/>
    </location>
</feature>
<protein>
    <recommendedName>
        <fullName evidence="5">CHAT domain-containing protein</fullName>
    </recommendedName>
</protein>
<name>A0A812SST5_9DINO</name>
<keyword evidence="1" id="KW-0175">Coiled coil</keyword>
<feature type="region of interest" description="Disordered" evidence="2">
    <location>
        <begin position="599"/>
        <end position="621"/>
    </location>
</feature>
<feature type="region of interest" description="Disordered" evidence="2">
    <location>
        <begin position="525"/>
        <end position="564"/>
    </location>
</feature>
<sequence length="621" mass="67995">MVRQLTRRVRRCRRWRRRRKAGPASNRHPSPGKTRYEDDSQSGSASANDTRVRSLLEAGVKRYGDWYTDLFRLEMSLTNGRNQSTRERCSFGKFAEELSMGLELLRDRQIVLLCFADLPADEFGEEGSRLIAYQASSREGPQVRRMMIESHDMERFANLSKLLRRKPLPKSGRERLQGVASDLEQSILGPIDHVIQGASALIFIASGRFADVPLGAILCHGQPLMLRLPTTYAASLSDMSRMTHRVPALRDSDCIVASATHTQAQNGTLPPVPLAGIEAAMLRGMLSEDSTVERSGWTSQEIPVRCLAEATCEELLDCVRDYCIEAELQSTWFEECMGTPPELLALFHYSGHVDACKSSSDAPGFTDGGAGEEPAKQLLLTDGTEGLSGMLGAFKQYASLVCVSACCGDELSAHQSRYSLTGATWGHEDSATVVCCTWPLEDVAGLIMSRDLYTYLVKREPDEVGQGVAEALQCATRAMTFRTRKDLEAEAKLLENELQSCGSESEGHLATRGLAALRGNTQWLQASSSSSSSSDDETPMPEVWRGSGVDEPGTTSVHNRVGNSGAGQEDRFYLSCLWPFLWAGYRCYGIPLLRASPHVSPDGSAAVSSASDSEASSFNDE</sequence>
<evidence type="ECO:0000256" key="1">
    <source>
        <dbReference type="SAM" id="Coils"/>
    </source>
</evidence>
<dbReference type="Proteomes" id="UP000604046">
    <property type="component" value="Unassembled WGS sequence"/>
</dbReference>
<evidence type="ECO:0000256" key="2">
    <source>
        <dbReference type="SAM" id="MobiDB-lite"/>
    </source>
</evidence>
<feature type="compositionally biased region" description="Polar residues" evidence="2">
    <location>
        <begin position="553"/>
        <end position="562"/>
    </location>
</feature>
<feature type="compositionally biased region" description="Low complexity" evidence="2">
    <location>
        <begin position="604"/>
        <end position="621"/>
    </location>
</feature>
<dbReference type="AlphaFoldDB" id="A0A812SST5"/>
<evidence type="ECO:0000313" key="3">
    <source>
        <dbReference type="EMBL" id="CAE7488690.1"/>
    </source>
</evidence>
<dbReference type="EMBL" id="CAJNDS010002468">
    <property type="protein sequence ID" value="CAE7488690.1"/>
    <property type="molecule type" value="Genomic_DNA"/>
</dbReference>
<reference evidence="3" key="1">
    <citation type="submission" date="2021-02" db="EMBL/GenBank/DDBJ databases">
        <authorList>
            <person name="Dougan E. K."/>
            <person name="Rhodes N."/>
            <person name="Thang M."/>
            <person name="Chan C."/>
        </authorList>
    </citation>
    <scope>NUCLEOTIDE SEQUENCE</scope>
</reference>
<evidence type="ECO:0008006" key="5">
    <source>
        <dbReference type="Google" id="ProtNLM"/>
    </source>
</evidence>
<organism evidence="3 4">
    <name type="scientific">Symbiodinium natans</name>
    <dbReference type="NCBI Taxonomy" id="878477"/>
    <lineage>
        <taxon>Eukaryota</taxon>
        <taxon>Sar</taxon>
        <taxon>Alveolata</taxon>
        <taxon>Dinophyceae</taxon>
        <taxon>Suessiales</taxon>
        <taxon>Symbiodiniaceae</taxon>
        <taxon>Symbiodinium</taxon>
    </lineage>
</organism>
<proteinExistence type="predicted"/>
<accession>A0A812SST5</accession>
<dbReference type="OrthoDB" id="10562596at2759"/>
<evidence type="ECO:0000313" key="4">
    <source>
        <dbReference type="Proteomes" id="UP000604046"/>
    </source>
</evidence>
<keyword evidence="4" id="KW-1185">Reference proteome</keyword>
<gene>
    <name evidence="3" type="ORF">SNAT2548_LOCUS27407</name>
</gene>